<evidence type="ECO:0000313" key="3">
    <source>
        <dbReference type="Proteomes" id="UP001497472"/>
    </source>
</evidence>
<dbReference type="AlphaFoldDB" id="A0AAV1JRZ3"/>
<evidence type="ECO:0000256" key="1">
    <source>
        <dbReference type="SAM" id="SignalP"/>
    </source>
</evidence>
<evidence type="ECO:0008006" key="4">
    <source>
        <dbReference type="Google" id="ProtNLM"/>
    </source>
</evidence>
<organism evidence="2 3">
    <name type="scientific">Leptosia nina</name>
    <dbReference type="NCBI Taxonomy" id="320188"/>
    <lineage>
        <taxon>Eukaryota</taxon>
        <taxon>Metazoa</taxon>
        <taxon>Ecdysozoa</taxon>
        <taxon>Arthropoda</taxon>
        <taxon>Hexapoda</taxon>
        <taxon>Insecta</taxon>
        <taxon>Pterygota</taxon>
        <taxon>Neoptera</taxon>
        <taxon>Endopterygota</taxon>
        <taxon>Lepidoptera</taxon>
        <taxon>Glossata</taxon>
        <taxon>Ditrysia</taxon>
        <taxon>Papilionoidea</taxon>
        <taxon>Pieridae</taxon>
        <taxon>Pierinae</taxon>
        <taxon>Leptosia</taxon>
    </lineage>
</organism>
<sequence>MKFTLLALFVVVIIALAQGAPAHELEVPTGALVTATESSEAIELFGASASRSRQRCTIPRCFAVCASLGYGWARCTPQGICQCRK</sequence>
<gene>
    <name evidence="2" type="ORF">LNINA_LOCUS10728</name>
</gene>
<protein>
    <recommendedName>
        <fullName evidence="4">Defensin</fullName>
    </recommendedName>
</protein>
<keyword evidence="1" id="KW-0732">Signal</keyword>
<proteinExistence type="predicted"/>
<feature type="chain" id="PRO_5043382075" description="Defensin" evidence="1">
    <location>
        <begin position="20"/>
        <end position="85"/>
    </location>
</feature>
<dbReference type="Proteomes" id="UP001497472">
    <property type="component" value="Unassembled WGS sequence"/>
</dbReference>
<comment type="caution">
    <text evidence="2">The sequence shown here is derived from an EMBL/GenBank/DDBJ whole genome shotgun (WGS) entry which is preliminary data.</text>
</comment>
<reference evidence="2 3" key="1">
    <citation type="submission" date="2023-11" db="EMBL/GenBank/DDBJ databases">
        <authorList>
            <person name="Okamura Y."/>
        </authorList>
    </citation>
    <scope>NUCLEOTIDE SEQUENCE [LARGE SCALE GENOMIC DNA]</scope>
</reference>
<accession>A0AAV1JRZ3</accession>
<feature type="signal peptide" evidence="1">
    <location>
        <begin position="1"/>
        <end position="19"/>
    </location>
</feature>
<dbReference type="EMBL" id="CAVLEF010000132">
    <property type="protein sequence ID" value="CAK1551606.1"/>
    <property type="molecule type" value="Genomic_DNA"/>
</dbReference>
<keyword evidence="3" id="KW-1185">Reference proteome</keyword>
<evidence type="ECO:0000313" key="2">
    <source>
        <dbReference type="EMBL" id="CAK1551606.1"/>
    </source>
</evidence>
<name>A0AAV1JRZ3_9NEOP</name>